<keyword evidence="6 8" id="KW-0472">Membrane</keyword>
<keyword evidence="7 8" id="KW-0924">Ammonia transport</keyword>
<dbReference type="PROSITE" id="PS01219">
    <property type="entry name" value="AMMONIUM_TRANSP"/>
    <property type="match status" value="1"/>
</dbReference>
<dbReference type="InterPro" id="IPR018047">
    <property type="entry name" value="Ammonium_transpt_CS"/>
</dbReference>
<comment type="caution">
    <text evidence="11">The sequence shown here is derived from an EMBL/GenBank/DDBJ whole genome shotgun (WGS) entry which is preliminary data.</text>
</comment>
<dbReference type="Proteomes" id="UP001161697">
    <property type="component" value="Unassembled WGS sequence"/>
</dbReference>
<dbReference type="InterPro" id="IPR029020">
    <property type="entry name" value="Ammonium/urea_transptr"/>
</dbReference>
<evidence type="ECO:0000256" key="4">
    <source>
        <dbReference type="ARBA" id="ARBA00022692"/>
    </source>
</evidence>
<accession>A0A2T5PRD0</accession>
<keyword evidence="13" id="KW-1185">Reference proteome</keyword>
<feature type="transmembrane region" description="Helical" evidence="8">
    <location>
        <begin position="137"/>
        <end position="157"/>
    </location>
</feature>
<keyword evidence="3 8" id="KW-0813">Transport</keyword>
<comment type="subcellular location">
    <subcellularLocation>
        <location evidence="8">Cell membrane</location>
        <topology evidence="8">Multi-pass membrane protein</topology>
    </subcellularLocation>
    <subcellularLocation>
        <location evidence="1">Membrane</location>
        <topology evidence="1">Multi-pass membrane protein</topology>
    </subcellularLocation>
</comment>
<dbReference type="AlphaFoldDB" id="A0AA42QB78"/>
<dbReference type="RefSeq" id="WP_108233041.1">
    <property type="nucleotide sequence ID" value="NZ_CAURUH010000003.1"/>
</dbReference>
<evidence type="ECO:0000256" key="2">
    <source>
        <dbReference type="ARBA" id="ARBA00005887"/>
    </source>
</evidence>
<dbReference type="GO" id="GO:0008519">
    <property type="term" value="F:ammonium channel activity"/>
    <property type="evidence" value="ECO:0007669"/>
    <property type="project" value="InterPro"/>
</dbReference>
<feature type="transmembrane region" description="Helical" evidence="8">
    <location>
        <begin position="15"/>
        <end position="33"/>
    </location>
</feature>
<evidence type="ECO:0000313" key="11">
    <source>
        <dbReference type="EMBL" id="MDH1339419.1"/>
    </source>
</evidence>
<keyword evidence="4 8" id="KW-0812">Transmembrane</keyword>
<evidence type="ECO:0000313" key="13">
    <source>
        <dbReference type="Proteomes" id="UP000244052"/>
    </source>
</evidence>
<dbReference type="NCBIfam" id="TIGR00836">
    <property type="entry name" value="amt"/>
    <property type="match status" value="1"/>
</dbReference>
<dbReference type="EMBL" id="QASO01000026">
    <property type="protein sequence ID" value="PTU80282.1"/>
    <property type="molecule type" value="Genomic_DNA"/>
</dbReference>
<feature type="transmembrane region" description="Helical" evidence="8">
    <location>
        <begin position="360"/>
        <end position="383"/>
    </location>
</feature>
<gene>
    <name evidence="12" type="ORF">DBO86_04085</name>
    <name evidence="11" type="ORF">N5J11_09270</name>
    <name evidence="10" type="ORF">N7671_17710</name>
</gene>
<comment type="similarity">
    <text evidence="2 8">Belongs to the ammonia transporter channel (TC 1.A.11.2) family.</text>
</comment>
<keyword evidence="5 8" id="KW-1133">Transmembrane helix</keyword>
<feature type="transmembrane region" description="Helical" evidence="8">
    <location>
        <begin position="207"/>
        <end position="231"/>
    </location>
</feature>
<dbReference type="SUPFAM" id="SSF111352">
    <property type="entry name" value="Ammonium transporter"/>
    <property type="match status" value="1"/>
</dbReference>
<accession>A0AA42QB78</accession>
<evidence type="ECO:0000256" key="8">
    <source>
        <dbReference type="RuleBase" id="RU362002"/>
    </source>
</evidence>
<evidence type="ECO:0000256" key="3">
    <source>
        <dbReference type="ARBA" id="ARBA00022448"/>
    </source>
</evidence>
<dbReference type="InterPro" id="IPR001905">
    <property type="entry name" value="Ammonium_transpt"/>
</dbReference>
<protein>
    <recommendedName>
        <fullName evidence="8">Ammonium transporter</fullName>
    </recommendedName>
</protein>
<evidence type="ECO:0000313" key="14">
    <source>
        <dbReference type="Proteomes" id="UP001161697"/>
    </source>
</evidence>
<feature type="transmembrane region" description="Helical" evidence="8">
    <location>
        <begin position="281"/>
        <end position="299"/>
    </location>
</feature>
<dbReference type="Proteomes" id="UP000244052">
    <property type="component" value="Unassembled WGS sequence"/>
</dbReference>
<dbReference type="EMBL" id="JAOCJE010000001">
    <property type="protein sequence ID" value="MDH1339419.1"/>
    <property type="molecule type" value="Genomic_DNA"/>
</dbReference>
<evidence type="ECO:0000313" key="12">
    <source>
        <dbReference type="EMBL" id="PTU80282.1"/>
    </source>
</evidence>
<sequence length="417" mass="43690">MDNTALTALQYGFDTFYFLICGALVMWMAAGFAMLESGLVRAKNTTEILTKNVALYATASVMYLLVGYYIMYSSPEGGILPSLGFLIGDENTSEAVLAGGDDAPYYSARSDFFFQIVFAATCMSIVSGAVAERMKLWAFLAFAVVMTGFIYPIQGFWKWGGGFLNEAGFLDFAGSGVVHMAGASAALAGVLLLGARKGKYGPNGQVNAIPGANLPLATLGTFILWMGWFGFNGGSQLKMSTIEDANAVAQVFTNTNMAAAGGLIVALIVARLLFGKADLTMALNGALAGLVAITAEPLTPSALQATLIGGVGGALVVFSILGLDKVKIDDPVGAISVHGVVGIWGILAVCLTNEDASLGAQLLGIVSIFAWVFIASLIVWSIIKAVIGLRVSEEEEYEGVDIAECGMEAYPEFTGKK</sequence>
<reference evidence="12 13" key="1">
    <citation type="submission" date="2018-04" db="EMBL/GenBank/DDBJ databases">
        <title>Pseudomonas sp. nov., isolated from mangrove soil.</title>
        <authorList>
            <person name="Chen C."/>
        </authorList>
    </citation>
    <scope>NUCLEOTIDE SEQUENCE [LARGE SCALE GENOMIC DNA]</scope>
    <source>
        <strain evidence="12 13">JCM 14246</strain>
    </source>
</reference>
<dbReference type="EMBL" id="JAOEET010000056">
    <property type="protein sequence ID" value="MDH0569008.1"/>
    <property type="molecule type" value="Genomic_DNA"/>
</dbReference>
<organism evidence="11 14">
    <name type="scientific">Ectopseudomonas oleovorans</name>
    <name type="common">Pseudomonas oleovorans</name>
    <dbReference type="NCBI Taxonomy" id="301"/>
    <lineage>
        <taxon>Bacteria</taxon>
        <taxon>Pseudomonadati</taxon>
        <taxon>Pseudomonadota</taxon>
        <taxon>Gammaproteobacteria</taxon>
        <taxon>Pseudomonadales</taxon>
        <taxon>Pseudomonadaceae</taxon>
        <taxon>Ectopseudomonas</taxon>
    </lineage>
</organism>
<dbReference type="GO" id="GO:0005886">
    <property type="term" value="C:plasma membrane"/>
    <property type="evidence" value="ECO:0007669"/>
    <property type="project" value="UniProtKB-SubCell"/>
</dbReference>
<reference evidence="11" key="2">
    <citation type="submission" date="2022-09" db="EMBL/GenBank/DDBJ databases">
        <title>Intensive care unit water sources are persistently colonized with multi-drug resistant bacteria and are the site of extensive horizontal gene transfer of antibiotic resistance genes.</title>
        <authorList>
            <person name="Diorio-Toth L."/>
        </authorList>
    </citation>
    <scope>NUCLEOTIDE SEQUENCE</scope>
    <source>
        <strain evidence="11">GD03704</strain>
        <strain evidence="10">GD04000</strain>
    </source>
</reference>
<feature type="transmembrane region" description="Helical" evidence="8">
    <location>
        <begin position="251"/>
        <end position="274"/>
    </location>
</feature>
<evidence type="ECO:0000259" key="9">
    <source>
        <dbReference type="Pfam" id="PF00909"/>
    </source>
</evidence>
<feature type="transmembrane region" description="Helical" evidence="8">
    <location>
        <begin position="305"/>
        <end position="323"/>
    </location>
</feature>
<evidence type="ECO:0000256" key="6">
    <source>
        <dbReference type="ARBA" id="ARBA00023136"/>
    </source>
</evidence>
<evidence type="ECO:0000313" key="10">
    <source>
        <dbReference type="EMBL" id="MDH0569008.1"/>
    </source>
</evidence>
<dbReference type="GO" id="GO:0097272">
    <property type="term" value="P:ammonium homeostasis"/>
    <property type="evidence" value="ECO:0007669"/>
    <property type="project" value="TreeGrafter"/>
</dbReference>
<feature type="transmembrane region" description="Helical" evidence="8">
    <location>
        <begin position="335"/>
        <end position="354"/>
    </location>
</feature>
<feature type="domain" description="Ammonium transporter AmtB-like" evidence="9">
    <location>
        <begin position="18"/>
        <end position="410"/>
    </location>
</feature>
<dbReference type="InterPro" id="IPR024041">
    <property type="entry name" value="NH4_transpt_AmtB-like_dom"/>
</dbReference>
<dbReference type="PANTHER" id="PTHR11730">
    <property type="entry name" value="AMMONIUM TRANSPORTER"/>
    <property type="match status" value="1"/>
</dbReference>
<dbReference type="PANTHER" id="PTHR11730:SF62">
    <property type="entry name" value="AMMONIUM TRANSPORTER SLL1017-RELATED"/>
    <property type="match status" value="1"/>
</dbReference>
<name>A0AA42QB78_ECTOL</name>
<dbReference type="InterPro" id="IPR019879">
    <property type="entry name" value="Ammonium_transptr_marine"/>
</dbReference>
<feature type="transmembrane region" description="Helical" evidence="8">
    <location>
        <begin position="53"/>
        <end position="72"/>
    </location>
</feature>
<dbReference type="Proteomes" id="UP001159292">
    <property type="component" value="Unassembled WGS sequence"/>
</dbReference>
<dbReference type="NCBIfam" id="TIGR03644">
    <property type="entry name" value="marine_trans_1"/>
    <property type="match status" value="1"/>
</dbReference>
<proteinExistence type="inferred from homology"/>
<evidence type="ECO:0000256" key="7">
    <source>
        <dbReference type="ARBA" id="ARBA00023177"/>
    </source>
</evidence>
<dbReference type="Gene3D" id="1.10.3430.10">
    <property type="entry name" value="Ammonium transporter AmtB like domains"/>
    <property type="match status" value="1"/>
</dbReference>
<dbReference type="Pfam" id="PF00909">
    <property type="entry name" value="Ammonium_transp"/>
    <property type="match status" value="1"/>
</dbReference>
<feature type="transmembrane region" description="Helical" evidence="8">
    <location>
        <begin position="177"/>
        <end position="195"/>
    </location>
</feature>
<evidence type="ECO:0000256" key="5">
    <source>
        <dbReference type="ARBA" id="ARBA00022989"/>
    </source>
</evidence>
<feature type="transmembrane region" description="Helical" evidence="8">
    <location>
        <begin position="112"/>
        <end position="130"/>
    </location>
</feature>
<evidence type="ECO:0000256" key="1">
    <source>
        <dbReference type="ARBA" id="ARBA00004141"/>
    </source>
</evidence>